<feature type="compositionally biased region" description="Basic and acidic residues" evidence="1">
    <location>
        <begin position="11"/>
        <end position="31"/>
    </location>
</feature>
<feature type="region of interest" description="Disordered" evidence="1">
    <location>
        <begin position="1"/>
        <end position="44"/>
    </location>
</feature>
<reference evidence="2" key="1">
    <citation type="submission" date="2023-03" db="EMBL/GenBank/DDBJ databases">
        <title>Massive genome expansion in bonnet fungi (Mycena s.s.) driven by repeated elements and novel gene families across ecological guilds.</title>
        <authorList>
            <consortium name="Lawrence Berkeley National Laboratory"/>
            <person name="Harder C.B."/>
            <person name="Miyauchi S."/>
            <person name="Viragh M."/>
            <person name="Kuo A."/>
            <person name="Thoen E."/>
            <person name="Andreopoulos B."/>
            <person name="Lu D."/>
            <person name="Skrede I."/>
            <person name="Drula E."/>
            <person name="Henrissat B."/>
            <person name="Morin E."/>
            <person name="Kohler A."/>
            <person name="Barry K."/>
            <person name="LaButti K."/>
            <person name="Morin E."/>
            <person name="Salamov A."/>
            <person name="Lipzen A."/>
            <person name="Mereny Z."/>
            <person name="Hegedus B."/>
            <person name="Baldrian P."/>
            <person name="Stursova M."/>
            <person name="Weitz H."/>
            <person name="Taylor A."/>
            <person name="Grigoriev I.V."/>
            <person name="Nagy L.G."/>
            <person name="Martin F."/>
            <person name="Kauserud H."/>
        </authorList>
    </citation>
    <scope>NUCLEOTIDE SEQUENCE</scope>
    <source>
        <strain evidence="2">9144</strain>
    </source>
</reference>
<evidence type="ECO:0000313" key="2">
    <source>
        <dbReference type="EMBL" id="KAJ7196355.1"/>
    </source>
</evidence>
<proteinExistence type="predicted"/>
<sequence length="1234" mass="138401">MTLKNTARHLGSVEHRNAVEGLEDARMHTEQRAQSTLGPPRNAPIRVTQIPGPIRDDVGPGAPLSAEELAMWAKYQEHGADFSAGDVEEDIYGLQERFAQEADVFGLLDPEGTARRLGLDGEVDLSRELLEIEEEDDFLAEIMRNAGLEERNAADILADLDGTPRSQPAAEWFPYSNKTLFLLDILDNMPRLRLSNSHMRVILWIMKESGAKNVPSFDGLRKEQKQIRAESEIPSIPCKSELGNVFFMNDPRAIIAQDWTNPSIRPHIHVYPEIPEDGVIREIWHALKWRKGLDLDVLSPMYDAGTTHYYVNELARAKDGKLVIPIRWLLFRGDVYADAFTVTIDENRVATVNDSETSMISAAGLANNYLDLQEQNLIPLWSDTTNESGHTQRMPNPKRKIACGLPLYTSFVDFFCDDVSGNRSKSWNKHINGYITHRNLPRKLLSQEFHMHFVSTSPHASPAEQFQEFKNVVEATQLNPVRVQDANKKTTLFCLACNITPSDNPMQSEICGHIGGGGNHFCRKCHVGGSKKEKATPEGYHALFEPGDPRTKEHTLTELEKQVKLACAGAPKPVENLQKATGVKDPYTQHWIKFILARFQDLRLEDPERDEDDIKAELVRWTQAHSTKLYSPFLTLKGFEPSRDTPAELLHTILLGVVKYIWHISHTGWAPDKKRIYSTRLQATNTAGLSIHAIRANYIMQYAGSLIGRQFKTVIQTAWKAVGELSALLWIIEFRNPAEYVQDLKVAAANVLDIVGKIDPSKIMTKIKYHIVSHTPDDAVQMGPLVGVATEGFESYHAVFRNCSIFSNHLAPSRDIALQLGRQESLKHRLTGGKWQSIESGEWHGAGLGVRCFIEKHPILQRLVGWTPEKVLTHGTRETKLVPLKRGVKERPIQLLETTIAARALNYCEYEPKSVWKKCSSVVSESLEQCSIESWVFAQSDVNADAVDSGRICEILVNDLGVSIVVIELFRLLSSRHPVYGMPVLARRDAEEIFRIIPGQSIKFEFNVQHDCHSAECKATGVRAVMQERVQSNKTEQFLEHDHTAIDHFVVNTHAFHNAHLLRATLPRELWAPIPLFEDRKAQHDACSAQLRDTWASAAAKRKNTSAKSNPPDGSAGAKTASRKRGLSATNSAEEPSEKSRKKRARTRPATAADDEEVEERPTKKRGRPRNSKPPKRPAAPALESLLVAGRSKRTVTRTTRARAADDENAHESSDENTSDNEDEGGSGDDYDER</sequence>
<feature type="compositionally biased region" description="Acidic residues" evidence="1">
    <location>
        <begin position="1215"/>
        <end position="1234"/>
    </location>
</feature>
<evidence type="ECO:0000256" key="1">
    <source>
        <dbReference type="SAM" id="MobiDB-lite"/>
    </source>
</evidence>
<evidence type="ECO:0000313" key="3">
    <source>
        <dbReference type="Proteomes" id="UP001219525"/>
    </source>
</evidence>
<comment type="caution">
    <text evidence="2">The sequence shown here is derived from an EMBL/GenBank/DDBJ whole genome shotgun (WGS) entry which is preliminary data.</text>
</comment>
<dbReference type="PANTHER" id="PTHR31912:SF34">
    <property type="entry name" value="NOTOCHORD-RELATED PROTEIN"/>
    <property type="match status" value="1"/>
</dbReference>
<feature type="region of interest" description="Disordered" evidence="1">
    <location>
        <begin position="1097"/>
        <end position="1234"/>
    </location>
</feature>
<feature type="compositionally biased region" description="Basic and acidic residues" evidence="1">
    <location>
        <begin position="1203"/>
        <end position="1214"/>
    </location>
</feature>
<feature type="compositionally biased region" description="Basic residues" evidence="1">
    <location>
        <begin position="1163"/>
        <end position="1176"/>
    </location>
</feature>
<accession>A0AAD6Y180</accession>
<name>A0AAD6Y180_9AGAR</name>
<organism evidence="2 3">
    <name type="scientific">Mycena pura</name>
    <dbReference type="NCBI Taxonomy" id="153505"/>
    <lineage>
        <taxon>Eukaryota</taxon>
        <taxon>Fungi</taxon>
        <taxon>Dikarya</taxon>
        <taxon>Basidiomycota</taxon>
        <taxon>Agaricomycotina</taxon>
        <taxon>Agaricomycetes</taxon>
        <taxon>Agaricomycetidae</taxon>
        <taxon>Agaricales</taxon>
        <taxon>Marasmiineae</taxon>
        <taxon>Mycenaceae</taxon>
        <taxon>Mycena</taxon>
    </lineage>
</organism>
<keyword evidence="3" id="KW-1185">Reference proteome</keyword>
<dbReference type="PANTHER" id="PTHR31912">
    <property type="entry name" value="IP13529P"/>
    <property type="match status" value="1"/>
</dbReference>
<dbReference type="EMBL" id="JARJCW010000084">
    <property type="protein sequence ID" value="KAJ7196355.1"/>
    <property type="molecule type" value="Genomic_DNA"/>
</dbReference>
<protein>
    <submittedName>
        <fullName evidence="2">Uncharacterized protein</fullName>
    </submittedName>
</protein>
<dbReference type="AlphaFoldDB" id="A0AAD6Y180"/>
<gene>
    <name evidence="2" type="ORF">GGX14DRAFT_403306</name>
</gene>
<dbReference type="Proteomes" id="UP001219525">
    <property type="component" value="Unassembled WGS sequence"/>
</dbReference>